<dbReference type="InterPro" id="IPR011990">
    <property type="entry name" value="TPR-like_helical_dom_sf"/>
</dbReference>
<reference evidence="4" key="1">
    <citation type="journal article" date="2016" name="Nature">
        <title>The genome of the seagrass Zostera marina reveals angiosperm adaptation to the sea.</title>
        <authorList>
            <person name="Olsen J.L."/>
            <person name="Rouze P."/>
            <person name="Verhelst B."/>
            <person name="Lin Y.-C."/>
            <person name="Bayer T."/>
            <person name="Collen J."/>
            <person name="Dattolo E."/>
            <person name="De Paoli E."/>
            <person name="Dittami S."/>
            <person name="Maumus F."/>
            <person name="Michel G."/>
            <person name="Kersting A."/>
            <person name="Lauritano C."/>
            <person name="Lohaus R."/>
            <person name="Toepel M."/>
            <person name="Tonon T."/>
            <person name="Vanneste K."/>
            <person name="Amirebrahimi M."/>
            <person name="Brakel J."/>
            <person name="Bostroem C."/>
            <person name="Chovatia M."/>
            <person name="Grimwood J."/>
            <person name="Jenkins J.W."/>
            <person name="Jueterbock A."/>
            <person name="Mraz A."/>
            <person name="Stam W.T."/>
            <person name="Tice H."/>
            <person name="Bornberg-Bauer E."/>
            <person name="Green P.J."/>
            <person name="Pearson G.A."/>
            <person name="Procaccini G."/>
            <person name="Duarte C.M."/>
            <person name="Schmutz J."/>
            <person name="Reusch T.B.H."/>
            <person name="Van de Peer Y."/>
        </authorList>
    </citation>
    <scope>NUCLEOTIDE SEQUENCE [LARGE SCALE GENOMIC DNA]</scope>
    <source>
        <strain evidence="4">cv. Finnish</strain>
    </source>
</reference>
<keyword evidence="1" id="KW-0677">Repeat</keyword>
<evidence type="ECO:0000256" key="1">
    <source>
        <dbReference type="ARBA" id="ARBA00022737"/>
    </source>
</evidence>
<dbReference type="OrthoDB" id="421075at2759"/>
<dbReference type="InterPro" id="IPR039226">
    <property type="entry name" value="Ski3/TTC37"/>
</dbReference>
<dbReference type="Proteomes" id="UP000036987">
    <property type="component" value="Unassembled WGS sequence"/>
</dbReference>
<feature type="non-terminal residue" evidence="3">
    <location>
        <position position="1"/>
    </location>
</feature>
<comment type="caution">
    <text evidence="3">The sequence shown here is derived from an EMBL/GenBank/DDBJ whole genome shotgun (WGS) entry which is preliminary data.</text>
</comment>
<keyword evidence="4" id="KW-1185">Reference proteome</keyword>
<feature type="non-terminal residue" evidence="3">
    <location>
        <position position="110"/>
    </location>
</feature>
<evidence type="ECO:0000313" key="4">
    <source>
        <dbReference type="Proteomes" id="UP000036987"/>
    </source>
</evidence>
<sequence>LAEFQVGLGVIASLSGHLLCSHVFGSVTQAVQRVPFCPVSHNLNGLICEARGDFQSAIVSYKQARYTLDIFPTSGHKYKAAEVSFNLSRSLFKSGYIYETARECEHLKNE</sequence>
<accession>A0A0K9Q1C7</accession>
<gene>
    <name evidence="3" type="ORF">ZOSMA_132G00270</name>
</gene>
<dbReference type="GO" id="GO:0055087">
    <property type="term" value="C:Ski complex"/>
    <property type="evidence" value="ECO:0007669"/>
    <property type="project" value="InterPro"/>
</dbReference>
<evidence type="ECO:0000256" key="2">
    <source>
        <dbReference type="ARBA" id="ARBA00022803"/>
    </source>
</evidence>
<dbReference type="SUPFAM" id="SSF48452">
    <property type="entry name" value="TPR-like"/>
    <property type="match status" value="1"/>
</dbReference>
<dbReference type="EMBL" id="LFYR01000379">
    <property type="protein sequence ID" value="KMZ74255.1"/>
    <property type="molecule type" value="Genomic_DNA"/>
</dbReference>
<dbReference type="GO" id="GO:0006401">
    <property type="term" value="P:RNA catabolic process"/>
    <property type="evidence" value="ECO:0007669"/>
    <property type="project" value="InterPro"/>
</dbReference>
<dbReference type="PANTHER" id="PTHR15704">
    <property type="entry name" value="SUPERKILLER 3 PROTEIN-RELATED"/>
    <property type="match status" value="1"/>
</dbReference>
<organism evidence="3 4">
    <name type="scientific">Zostera marina</name>
    <name type="common">Eelgrass</name>
    <dbReference type="NCBI Taxonomy" id="29655"/>
    <lineage>
        <taxon>Eukaryota</taxon>
        <taxon>Viridiplantae</taxon>
        <taxon>Streptophyta</taxon>
        <taxon>Embryophyta</taxon>
        <taxon>Tracheophyta</taxon>
        <taxon>Spermatophyta</taxon>
        <taxon>Magnoliopsida</taxon>
        <taxon>Liliopsida</taxon>
        <taxon>Zosteraceae</taxon>
        <taxon>Zostera</taxon>
    </lineage>
</organism>
<protein>
    <submittedName>
        <fullName evidence="3">Tetratricopeptide repeat (TPR)-like superfamily protein</fullName>
    </submittedName>
</protein>
<keyword evidence="2" id="KW-0802">TPR repeat</keyword>
<name>A0A0K9Q1C7_ZOSMR</name>
<evidence type="ECO:0000313" key="3">
    <source>
        <dbReference type="EMBL" id="KMZ74255.1"/>
    </source>
</evidence>
<dbReference type="PANTHER" id="PTHR15704:SF7">
    <property type="entry name" value="SUPERKILLER COMPLEX PROTEIN 3"/>
    <property type="match status" value="1"/>
</dbReference>
<proteinExistence type="predicted"/>
<dbReference type="AlphaFoldDB" id="A0A0K9Q1C7"/>